<organism evidence="2 3">
    <name type="scientific">Candidatus Giovannonibacteria bacterium GW2011_GWA2_44_26</name>
    <dbReference type="NCBI Taxonomy" id="1618648"/>
    <lineage>
        <taxon>Bacteria</taxon>
        <taxon>Candidatus Giovannoniibacteriota</taxon>
    </lineage>
</organism>
<comment type="caution">
    <text evidence="2">The sequence shown here is derived from an EMBL/GenBank/DDBJ whole genome shotgun (WGS) entry which is preliminary data.</text>
</comment>
<dbReference type="EMBL" id="LCIT01000016">
    <property type="protein sequence ID" value="KKT62159.1"/>
    <property type="molecule type" value="Genomic_DNA"/>
</dbReference>
<reference evidence="2 3" key="1">
    <citation type="journal article" date="2015" name="Nature">
        <title>rRNA introns, odd ribosomes, and small enigmatic genomes across a large radiation of phyla.</title>
        <authorList>
            <person name="Brown C.T."/>
            <person name="Hug L.A."/>
            <person name="Thomas B.C."/>
            <person name="Sharon I."/>
            <person name="Castelle C.J."/>
            <person name="Singh A."/>
            <person name="Wilkins M.J."/>
            <person name="Williams K.H."/>
            <person name="Banfield J.F."/>
        </authorList>
    </citation>
    <scope>NUCLEOTIDE SEQUENCE [LARGE SCALE GENOMIC DNA]</scope>
</reference>
<evidence type="ECO:0000256" key="1">
    <source>
        <dbReference type="SAM" id="Phobius"/>
    </source>
</evidence>
<dbReference type="Proteomes" id="UP000033945">
    <property type="component" value="Unassembled WGS sequence"/>
</dbReference>
<accession>A0A0G1LQK5</accession>
<name>A0A0G1LQK5_9BACT</name>
<feature type="transmembrane region" description="Helical" evidence="1">
    <location>
        <begin position="6"/>
        <end position="28"/>
    </location>
</feature>
<evidence type="ECO:0000313" key="2">
    <source>
        <dbReference type="EMBL" id="KKT62159.1"/>
    </source>
</evidence>
<keyword evidence="1" id="KW-1133">Transmembrane helix</keyword>
<keyword evidence="1" id="KW-0472">Membrane</keyword>
<proteinExistence type="predicted"/>
<sequence length="54" mass="6014">MKILRAIGFLLAIFGLKFVLMWSVFRAFEGSLISLFRTFSSLMSAVPANLPASF</sequence>
<evidence type="ECO:0000313" key="3">
    <source>
        <dbReference type="Proteomes" id="UP000033945"/>
    </source>
</evidence>
<dbReference type="AlphaFoldDB" id="A0A0G1LQK5"/>
<gene>
    <name evidence="2" type="ORF">UW55_C0016G0004</name>
</gene>
<protein>
    <submittedName>
        <fullName evidence="2">Uncharacterized protein</fullName>
    </submittedName>
</protein>
<keyword evidence="1" id="KW-0812">Transmembrane</keyword>